<sequence length="208" mass="24266">MKPELRKLNRFTTIPFLIDLLKREKLALINPSIWEDYNDRATMEVYRNKSRAQSIYALCLTHQNETIHHWNAFANGTAGCCIEFSPERLFKILDSLEDVHHGKVQYKRIQDLPSLNASINDLPYLKRYPFKPENEYRLIAVSDKPQQPTFDIDIDLSVVRKITISNKVPPVVFKSLKESLVSINSNFKGRIYHSTLFNNATWVSHFNK</sequence>
<dbReference type="RefSeq" id="WP_252586713.1">
    <property type="nucleotide sequence ID" value="NZ_JAMWYS010000024.1"/>
</dbReference>
<name>A0A9X2F0C5_9SPHI</name>
<organism evidence="1 2">
    <name type="scientific">Solitalea agri</name>
    <dbReference type="NCBI Taxonomy" id="2953739"/>
    <lineage>
        <taxon>Bacteria</taxon>
        <taxon>Pseudomonadati</taxon>
        <taxon>Bacteroidota</taxon>
        <taxon>Sphingobacteriia</taxon>
        <taxon>Sphingobacteriales</taxon>
        <taxon>Sphingobacteriaceae</taxon>
        <taxon>Solitalea</taxon>
    </lineage>
</organism>
<comment type="caution">
    <text evidence="1">The sequence shown here is derived from an EMBL/GenBank/DDBJ whole genome shotgun (WGS) entry which is preliminary data.</text>
</comment>
<dbReference type="EMBL" id="JAMWYS010000024">
    <property type="protein sequence ID" value="MCO4292364.1"/>
    <property type="molecule type" value="Genomic_DNA"/>
</dbReference>
<dbReference type="AlphaFoldDB" id="A0A9X2F0C5"/>
<reference evidence="1" key="1">
    <citation type="submission" date="2022-06" db="EMBL/GenBank/DDBJ databases">
        <title>Solitalea sp. MAHUQ-68 isolated from rhizospheric soil.</title>
        <authorList>
            <person name="Huq M.A."/>
        </authorList>
    </citation>
    <scope>NUCLEOTIDE SEQUENCE</scope>
    <source>
        <strain evidence="1">MAHUQ-68</strain>
    </source>
</reference>
<accession>A0A9X2F0C5</accession>
<dbReference type="Proteomes" id="UP001155182">
    <property type="component" value="Unassembled WGS sequence"/>
</dbReference>
<evidence type="ECO:0000313" key="1">
    <source>
        <dbReference type="EMBL" id="MCO4292364.1"/>
    </source>
</evidence>
<evidence type="ECO:0008006" key="3">
    <source>
        <dbReference type="Google" id="ProtNLM"/>
    </source>
</evidence>
<proteinExistence type="predicted"/>
<gene>
    <name evidence="1" type="ORF">NF867_05745</name>
</gene>
<keyword evidence="2" id="KW-1185">Reference proteome</keyword>
<evidence type="ECO:0000313" key="2">
    <source>
        <dbReference type="Proteomes" id="UP001155182"/>
    </source>
</evidence>
<protein>
    <recommendedName>
        <fullName evidence="3">DUF2971 domain-containing protein</fullName>
    </recommendedName>
</protein>